<evidence type="ECO:0000256" key="2">
    <source>
        <dbReference type="SAM" id="Phobius"/>
    </source>
</evidence>
<feature type="region of interest" description="Disordered" evidence="1">
    <location>
        <begin position="155"/>
        <end position="197"/>
    </location>
</feature>
<dbReference type="GeneID" id="303172601"/>
<dbReference type="OrthoDB" id="5115907at2"/>
<proteinExistence type="predicted"/>
<accession>A0A1R4FLI4</accession>
<feature type="transmembrane region" description="Helical" evidence="2">
    <location>
        <begin position="36"/>
        <end position="60"/>
    </location>
</feature>
<feature type="transmembrane region" description="Helical" evidence="2">
    <location>
        <begin position="114"/>
        <end position="136"/>
    </location>
</feature>
<evidence type="ECO:0000256" key="1">
    <source>
        <dbReference type="SAM" id="MobiDB-lite"/>
    </source>
</evidence>
<keyword evidence="2" id="KW-0472">Membrane</keyword>
<organism evidence="3 4">
    <name type="scientific">Agrococcus casei LMG 22410</name>
    <dbReference type="NCBI Taxonomy" id="1255656"/>
    <lineage>
        <taxon>Bacteria</taxon>
        <taxon>Bacillati</taxon>
        <taxon>Actinomycetota</taxon>
        <taxon>Actinomycetes</taxon>
        <taxon>Micrococcales</taxon>
        <taxon>Microbacteriaceae</taxon>
        <taxon>Agrococcus</taxon>
    </lineage>
</organism>
<keyword evidence="2" id="KW-1133">Transmembrane helix</keyword>
<evidence type="ECO:0000313" key="4">
    <source>
        <dbReference type="Proteomes" id="UP000195787"/>
    </source>
</evidence>
<keyword evidence="2" id="KW-0812">Transmembrane</keyword>
<evidence type="ECO:0000313" key="3">
    <source>
        <dbReference type="EMBL" id="SJM56814.1"/>
    </source>
</evidence>
<gene>
    <name evidence="3" type="ORF">CZ674_05175</name>
</gene>
<dbReference type="EMBL" id="FUHU01000026">
    <property type="protein sequence ID" value="SJM56814.1"/>
    <property type="molecule type" value="Genomic_DNA"/>
</dbReference>
<feature type="transmembrane region" description="Helical" evidence="2">
    <location>
        <begin position="7"/>
        <end position="24"/>
    </location>
</feature>
<feature type="compositionally biased region" description="Basic and acidic residues" evidence="1">
    <location>
        <begin position="168"/>
        <end position="178"/>
    </location>
</feature>
<dbReference type="Proteomes" id="UP000195787">
    <property type="component" value="Unassembled WGS sequence"/>
</dbReference>
<reference evidence="3 4" key="1">
    <citation type="submission" date="2017-02" db="EMBL/GenBank/DDBJ databases">
        <authorList>
            <person name="Peterson S.W."/>
        </authorList>
    </citation>
    <scope>NUCLEOTIDE SEQUENCE [LARGE SCALE GENOMIC DNA]</scope>
    <source>
        <strain evidence="3 4">LMG 22410</strain>
    </source>
</reference>
<keyword evidence="4" id="KW-1185">Reference proteome</keyword>
<sequence length="197" mass="21330">MALRRALFWVFIASIIVLPGWIMFGRALFGAPLGSGLLLFALLAPLFALGIAAVVGITILRNEVRKPRAVMWRDVAWVGPWLLLILLFGFFVVVEGPSGSASAFSAVAGEGAVGASSVIAVILAYAIPISGVVVFWKQMRAVARETQNRLKNFAERVQEESGAPRPPKQMDAKFERPDAPQSGQRIILDNDDDSVAR</sequence>
<protein>
    <submittedName>
        <fullName evidence="3">Uncharacterized protein</fullName>
    </submittedName>
</protein>
<dbReference type="AlphaFoldDB" id="A0A1R4FLI4"/>
<feature type="transmembrane region" description="Helical" evidence="2">
    <location>
        <begin position="72"/>
        <end position="94"/>
    </location>
</feature>
<dbReference type="RefSeq" id="WP_086991487.1">
    <property type="nucleotide sequence ID" value="NZ_FUHU01000026.1"/>
</dbReference>
<name>A0A1R4FLI4_9MICO</name>